<dbReference type="GO" id="GO:0140078">
    <property type="term" value="F:class I DNA-(apurinic or apyrimidinic site) endonuclease activity"/>
    <property type="evidence" value="ECO:0007669"/>
    <property type="project" value="UniProtKB-EC"/>
</dbReference>
<comment type="similarity">
    <text evidence="2 16">Belongs to the FPG family.</text>
</comment>
<dbReference type="KEGG" id="oni:Osc7112_4584"/>
<dbReference type="InterPro" id="IPR015887">
    <property type="entry name" value="DNA_glyclase_Znf_dom_DNA_BS"/>
</dbReference>
<dbReference type="InterPro" id="IPR035937">
    <property type="entry name" value="FPG_N"/>
</dbReference>
<dbReference type="InterPro" id="IPR000214">
    <property type="entry name" value="Znf_DNA_glyclase/AP_lyase"/>
</dbReference>
<dbReference type="InterPro" id="IPR010979">
    <property type="entry name" value="Ribosomal_uS13-like_H2TH"/>
</dbReference>
<dbReference type="EMBL" id="CP003614">
    <property type="protein sequence ID" value="AFZ08879.1"/>
    <property type="molecule type" value="Genomic_DNA"/>
</dbReference>
<feature type="domain" description="FPG-type" evidence="17">
    <location>
        <begin position="286"/>
        <end position="320"/>
    </location>
</feature>
<feature type="domain" description="Formamidopyrimidine-DNA glycosylase catalytic" evidence="18">
    <location>
        <begin position="2"/>
        <end position="159"/>
    </location>
</feature>
<evidence type="ECO:0000256" key="14">
    <source>
        <dbReference type="ARBA" id="ARBA00044632"/>
    </source>
</evidence>
<dbReference type="HOGENOM" id="CLU_038423_1_2_3"/>
<dbReference type="InterPro" id="IPR020629">
    <property type="entry name" value="FPG_Glyclase"/>
</dbReference>
<comment type="catalytic activity">
    <reaction evidence="1 16">
        <text>Hydrolysis of DNA containing ring-opened 7-methylguanine residues, releasing 2,6-diamino-4-hydroxy-5-(N-methyl)formamidopyrimidine.</text>
        <dbReference type="EC" id="3.2.2.23"/>
    </reaction>
</comment>
<evidence type="ECO:0000256" key="13">
    <source>
        <dbReference type="ARBA" id="ARBA00023295"/>
    </source>
</evidence>
<dbReference type="GO" id="GO:0003684">
    <property type="term" value="F:damaged DNA binding"/>
    <property type="evidence" value="ECO:0007669"/>
    <property type="project" value="InterPro"/>
</dbReference>
<proteinExistence type="inferred from homology"/>
<keyword evidence="5 16" id="KW-0227">DNA damage</keyword>
<feature type="binding site" evidence="16">
    <location>
        <position position="201"/>
    </location>
    <ligand>
        <name>DNA</name>
        <dbReference type="ChEBI" id="CHEBI:16991"/>
    </ligand>
</feature>
<dbReference type="GO" id="GO:0003690">
    <property type="term" value="F:double-stranded DNA binding"/>
    <property type="evidence" value="ECO:0007669"/>
    <property type="project" value="UniProtKB-ARBA"/>
</dbReference>
<dbReference type="SUPFAM" id="SSF81624">
    <property type="entry name" value="N-terminal domain of MutM-like DNA repair proteins"/>
    <property type="match status" value="1"/>
</dbReference>
<sequence length="320" mass="35341">MPELPEVETICRGLNQATLDREMLGGDVLLNSTIARSISATDFLTQLKGKSIARWYRRGKYLLAELSQFPEGERERGTGGQGESGRVGEFLAQTPISSQTPSFCPSLLPSKAGWLGVHLRMTGQLLWVNRSEPLQKHARVRLFFEGNQELRFVDQRTFGQMWYVPAETEVSSTVTGLKLLGPEPFSEEFTTEYLARKLHRRARPIKTALLDQSLIAGLGNIYADETLFLSGVMPTTLCADLTAEQIGRIHTAIIQVLQKAIASGGTTFSNFLNVQGVNGNYGGVAWVYNRAGQPCRTCSATIERIKLAGRSTHFCPICQT</sequence>
<evidence type="ECO:0000259" key="18">
    <source>
        <dbReference type="PROSITE" id="PS51068"/>
    </source>
</evidence>
<dbReference type="GO" id="GO:0006284">
    <property type="term" value="P:base-excision repair"/>
    <property type="evidence" value="ECO:0007669"/>
    <property type="project" value="InterPro"/>
</dbReference>
<feature type="active site" description="Schiff-base intermediate with DNA" evidence="16">
    <location>
        <position position="2"/>
    </location>
</feature>
<keyword evidence="7 16" id="KW-0378">Hydrolase</keyword>
<feature type="active site" description="Proton donor; for delta-elimination activity" evidence="16">
    <location>
        <position position="310"/>
    </location>
</feature>
<comment type="cofactor">
    <cofactor evidence="16">
        <name>Zn(2+)</name>
        <dbReference type="ChEBI" id="CHEBI:29105"/>
    </cofactor>
    <text evidence="16">Binds 1 zinc ion per subunit.</text>
</comment>
<evidence type="ECO:0000256" key="10">
    <source>
        <dbReference type="ARBA" id="ARBA00023204"/>
    </source>
</evidence>
<feature type="binding site" evidence="16">
    <location>
        <position position="156"/>
    </location>
    <ligand>
        <name>DNA</name>
        <dbReference type="ChEBI" id="CHEBI:16991"/>
    </ligand>
</feature>
<evidence type="ECO:0000313" key="19">
    <source>
        <dbReference type="EMBL" id="AFZ08879.1"/>
    </source>
</evidence>
<dbReference type="GO" id="GO:0008270">
    <property type="term" value="F:zinc ion binding"/>
    <property type="evidence" value="ECO:0007669"/>
    <property type="project" value="UniProtKB-UniRule"/>
</dbReference>
<dbReference type="NCBIfam" id="TIGR00577">
    <property type="entry name" value="fpg"/>
    <property type="match status" value="1"/>
</dbReference>
<organism evidence="19 20">
    <name type="scientific">Phormidium nigroviride PCC 7112</name>
    <dbReference type="NCBI Taxonomy" id="179408"/>
    <lineage>
        <taxon>Bacteria</taxon>
        <taxon>Bacillati</taxon>
        <taxon>Cyanobacteriota</taxon>
        <taxon>Cyanophyceae</taxon>
        <taxon>Oscillatoriophycideae</taxon>
        <taxon>Oscillatoriales</taxon>
        <taxon>Oscillatoriaceae</taxon>
        <taxon>Phormidium</taxon>
    </lineage>
</organism>
<dbReference type="Proteomes" id="UP000010478">
    <property type="component" value="Chromosome"/>
</dbReference>
<dbReference type="SUPFAM" id="SSF46946">
    <property type="entry name" value="S13-like H2TH domain"/>
    <property type="match status" value="1"/>
</dbReference>
<evidence type="ECO:0000256" key="12">
    <source>
        <dbReference type="ARBA" id="ARBA00023268"/>
    </source>
</evidence>
<comment type="subunit">
    <text evidence="3 16">Monomer.</text>
</comment>
<dbReference type="PATRIC" id="fig|179408.3.peg.5698"/>
<comment type="function">
    <text evidence="15">Involved in base excision repair of DNA damaged by oxidation or by mutagenic agents. Acts as a DNA glycosylase that recognizes and removes damaged bases. Has a preference for oxidized purines, such as 7,8-dihydro-8-oxoguanine (8-oxoG). Has AP (apurinic/apyrimidinic) lyase activity and introduces nicks in the DNA strand. Cleaves the DNA backbone by beta-delta elimination to generate a single-strand break at the site of the removed base with both 3'- and 5'-phosphates.</text>
</comment>
<dbReference type="NCBIfam" id="NF010551">
    <property type="entry name" value="PRK13945.1"/>
    <property type="match status" value="1"/>
</dbReference>
<dbReference type="EC" id="3.2.2.23" evidence="16"/>
<dbReference type="eggNOG" id="COG0266">
    <property type="taxonomic scope" value="Bacteria"/>
</dbReference>
<keyword evidence="11 16" id="KW-0456">Lyase</keyword>
<evidence type="ECO:0000256" key="4">
    <source>
        <dbReference type="ARBA" id="ARBA00022723"/>
    </source>
</evidence>
<keyword evidence="20" id="KW-1185">Reference proteome</keyword>
<dbReference type="AlphaFoldDB" id="K9VMU9"/>
<dbReference type="InterPro" id="IPR010663">
    <property type="entry name" value="Znf_FPG/IleRS"/>
</dbReference>
<feature type="binding site" evidence="16">
    <location>
        <position position="137"/>
    </location>
    <ligand>
        <name>DNA</name>
        <dbReference type="ChEBI" id="CHEBI:16991"/>
    </ligand>
</feature>
<comment type="catalytic activity">
    <reaction evidence="14 16">
        <text>2'-deoxyribonucleotide-(2'-deoxyribose 5'-phosphate)-2'-deoxyribonucleotide-DNA = a 3'-end 2'-deoxyribonucleotide-(2,3-dehydro-2,3-deoxyribose 5'-phosphate)-DNA + a 5'-end 5'-phospho-2'-deoxyribonucleoside-DNA + H(+)</text>
        <dbReference type="Rhea" id="RHEA:66592"/>
        <dbReference type="Rhea" id="RHEA-COMP:13180"/>
        <dbReference type="Rhea" id="RHEA-COMP:16897"/>
        <dbReference type="Rhea" id="RHEA-COMP:17067"/>
        <dbReference type="ChEBI" id="CHEBI:15378"/>
        <dbReference type="ChEBI" id="CHEBI:136412"/>
        <dbReference type="ChEBI" id="CHEBI:157695"/>
        <dbReference type="ChEBI" id="CHEBI:167181"/>
        <dbReference type="EC" id="4.2.99.18"/>
    </reaction>
</comment>
<dbReference type="STRING" id="179408.Osc7112_4584"/>
<keyword evidence="9 16" id="KW-0238">DNA-binding</keyword>
<dbReference type="EC" id="4.2.99.18" evidence="16"/>
<evidence type="ECO:0000256" key="9">
    <source>
        <dbReference type="ARBA" id="ARBA00023125"/>
    </source>
</evidence>
<comment type="function">
    <text evidence="16">Involved in base excision repair of DNA damaged by oxidation or by mutagenic agents. Acts as DNA glycosylase that recognizes and removes damaged bases. Has a preference for oxidized purines, such as 7,8-dihydro-8-oxoguanine (8-oxoG). Has AP (apurinic/apyrimidinic) lyase activity and introduces nicks in the DNA strand. Cleaves the DNA backbone by beta-delta elimination to generate a single-strand break at the site of the removed base with both 3'- and 5'-phosphates.</text>
</comment>
<gene>
    <name evidence="16" type="primary">mutM</name>
    <name evidence="16" type="synonym">fpg</name>
    <name evidence="19" type="ORF">Osc7112_4584</name>
</gene>
<name>K9VMU9_9CYAN</name>
<dbReference type="Pfam" id="PF06831">
    <property type="entry name" value="H2TH"/>
    <property type="match status" value="1"/>
</dbReference>
<keyword evidence="10 16" id="KW-0234">DNA repair</keyword>
<evidence type="ECO:0000256" key="7">
    <source>
        <dbReference type="ARBA" id="ARBA00022801"/>
    </source>
</evidence>
<keyword evidence="4 16" id="KW-0479">Metal-binding</keyword>
<dbReference type="NCBIfam" id="NF002211">
    <property type="entry name" value="PRK01103.1"/>
    <property type="match status" value="1"/>
</dbReference>
<accession>K9VMU9</accession>
<dbReference type="InterPro" id="IPR015886">
    <property type="entry name" value="H2TH_FPG"/>
</dbReference>
<evidence type="ECO:0000256" key="1">
    <source>
        <dbReference type="ARBA" id="ARBA00001668"/>
    </source>
</evidence>
<feature type="active site" description="Proton donor; for beta-elimination activity" evidence="16">
    <location>
        <position position="60"/>
    </location>
</feature>
<evidence type="ECO:0000256" key="2">
    <source>
        <dbReference type="ARBA" id="ARBA00009409"/>
    </source>
</evidence>
<dbReference type="PANTHER" id="PTHR22993:SF9">
    <property type="entry name" value="FORMAMIDOPYRIMIDINE-DNA GLYCOSYLASE"/>
    <property type="match status" value="1"/>
</dbReference>
<dbReference type="PROSITE" id="PS01242">
    <property type="entry name" value="ZF_FPG_1"/>
    <property type="match status" value="1"/>
</dbReference>
<dbReference type="PROSITE" id="PS51068">
    <property type="entry name" value="FPG_CAT"/>
    <property type="match status" value="1"/>
</dbReference>
<dbReference type="HAMAP" id="MF_00103">
    <property type="entry name" value="Fapy_DNA_glycosyl"/>
    <property type="match status" value="1"/>
</dbReference>
<dbReference type="OrthoDB" id="9800855at2"/>
<dbReference type="RefSeq" id="WP_015178119.1">
    <property type="nucleotide sequence ID" value="NC_019729.1"/>
</dbReference>
<evidence type="ECO:0000256" key="11">
    <source>
        <dbReference type="ARBA" id="ARBA00023239"/>
    </source>
</evidence>
<dbReference type="PANTHER" id="PTHR22993">
    <property type="entry name" value="FORMAMIDOPYRIMIDINE-DNA GLYCOSYLASE"/>
    <property type="match status" value="1"/>
</dbReference>
<feature type="active site" description="Proton donor" evidence="16">
    <location>
        <position position="3"/>
    </location>
</feature>
<keyword evidence="6 16" id="KW-0863">Zinc-finger</keyword>
<evidence type="ECO:0000256" key="8">
    <source>
        <dbReference type="ARBA" id="ARBA00022833"/>
    </source>
</evidence>
<dbReference type="Pfam" id="PF06827">
    <property type="entry name" value="zf-FPG_IleRS"/>
    <property type="match status" value="1"/>
</dbReference>
<keyword evidence="8 16" id="KW-0862">Zinc</keyword>
<evidence type="ECO:0000256" key="5">
    <source>
        <dbReference type="ARBA" id="ARBA00022763"/>
    </source>
</evidence>
<evidence type="ECO:0000256" key="15">
    <source>
        <dbReference type="ARBA" id="ARBA00060177"/>
    </source>
</evidence>
<dbReference type="InterPro" id="IPR012319">
    <property type="entry name" value="FPG_cat"/>
</dbReference>
<evidence type="ECO:0000313" key="20">
    <source>
        <dbReference type="Proteomes" id="UP000010478"/>
    </source>
</evidence>
<dbReference type="SUPFAM" id="SSF57716">
    <property type="entry name" value="Glucocorticoid receptor-like (DNA-binding domain)"/>
    <property type="match status" value="1"/>
</dbReference>
<dbReference type="Gene3D" id="3.20.190.10">
    <property type="entry name" value="MutM-like, N-terminal"/>
    <property type="match status" value="1"/>
</dbReference>
<dbReference type="GO" id="GO:0034039">
    <property type="term" value="F:8-oxo-7,8-dihydroguanine DNA N-glycosylase activity"/>
    <property type="evidence" value="ECO:0007669"/>
    <property type="project" value="TreeGrafter"/>
</dbReference>
<dbReference type="FunFam" id="1.10.8.50:FF:000003">
    <property type="entry name" value="Formamidopyrimidine-DNA glycosylase"/>
    <property type="match status" value="1"/>
</dbReference>
<evidence type="ECO:0000259" key="17">
    <source>
        <dbReference type="PROSITE" id="PS51066"/>
    </source>
</evidence>
<dbReference type="Gene3D" id="1.10.8.50">
    <property type="match status" value="1"/>
</dbReference>
<evidence type="ECO:0000256" key="3">
    <source>
        <dbReference type="ARBA" id="ARBA00011245"/>
    </source>
</evidence>
<keyword evidence="12 16" id="KW-0511">Multifunctional enzyme</keyword>
<evidence type="ECO:0000256" key="16">
    <source>
        <dbReference type="HAMAP-Rule" id="MF_00103"/>
    </source>
</evidence>
<dbReference type="SMART" id="SM00898">
    <property type="entry name" value="Fapy_DNA_glyco"/>
    <property type="match status" value="1"/>
</dbReference>
<dbReference type="CDD" id="cd08966">
    <property type="entry name" value="EcFpg-like_N"/>
    <property type="match status" value="1"/>
</dbReference>
<dbReference type="PROSITE" id="PS51066">
    <property type="entry name" value="ZF_FPG_2"/>
    <property type="match status" value="1"/>
</dbReference>
<protein>
    <recommendedName>
        <fullName evidence="16">Formamidopyrimidine-DNA glycosylase</fullName>
        <shortName evidence="16">Fapy-DNA glycosylase</shortName>
        <ecNumber evidence="16">3.2.2.23</ecNumber>
    </recommendedName>
    <alternativeName>
        <fullName evidence="16">DNA-(apurinic or apyrimidinic site) lyase MutM</fullName>
        <shortName evidence="16">AP lyase MutM</shortName>
        <ecNumber evidence="16">4.2.99.18</ecNumber>
    </alternativeName>
</protein>
<dbReference type="Pfam" id="PF01149">
    <property type="entry name" value="Fapy_DNA_glyco"/>
    <property type="match status" value="1"/>
</dbReference>
<keyword evidence="13 16" id="KW-0326">Glycosidase</keyword>
<evidence type="ECO:0000256" key="6">
    <source>
        <dbReference type="ARBA" id="ARBA00022771"/>
    </source>
</evidence>
<reference evidence="19 20" key="1">
    <citation type="submission" date="2012-05" db="EMBL/GenBank/DDBJ databases">
        <title>Finished chromosome of genome of Oscillatoria sp. PCC 7112.</title>
        <authorList>
            <consortium name="US DOE Joint Genome Institute"/>
            <person name="Gugger M."/>
            <person name="Coursin T."/>
            <person name="Rippka R."/>
            <person name="Tandeau De Marsac N."/>
            <person name="Huntemann M."/>
            <person name="Wei C.-L."/>
            <person name="Han J."/>
            <person name="Detter J.C."/>
            <person name="Han C."/>
            <person name="Tapia R."/>
            <person name="Davenport K."/>
            <person name="Daligault H."/>
            <person name="Erkkila T."/>
            <person name="Gu W."/>
            <person name="Munk A.C.C."/>
            <person name="Teshima H."/>
            <person name="Xu Y."/>
            <person name="Chain P."/>
            <person name="Chen A."/>
            <person name="Krypides N."/>
            <person name="Mavromatis K."/>
            <person name="Markowitz V."/>
            <person name="Szeto E."/>
            <person name="Ivanova N."/>
            <person name="Mikhailova N."/>
            <person name="Ovchinnikova G."/>
            <person name="Pagani I."/>
            <person name="Pati A."/>
            <person name="Goodwin L."/>
            <person name="Peters L."/>
            <person name="Pitluck S."/>
            <person name="Woyke T."/>
            <person name="Kerfeld C."/>
        </authorList>
    </citation>
    <scope>NUCLEOTIDE SEQUENCE [LARGE SCALE GENOMIC DNA]</scope>
    <source>
        <strain evidence="19 20">PCC 7112</strain>
    </source>
</reference>
<dbReference type="SMART" id="SM01232">
    <property type="entry name" value="H2TH"/>
    <property type="match status" value="1"/>
</dbReference>